<sequence length="47" mass="5300">MGRNSAHPTENRQGMKKAHRGALFNITNRGLFKQAAIPTHYATMDFL</sequence>
<dbReference type="AlphaFoldDB" id="A0A127Q2A7"/>
<protein>
    <submittedName>
        <fullName evidence="1">Uncharacterized protein</fullName>
    </submittedName>
</protein>
<dbReference type="KEGG" id="cpra:CPter91_1846"/>
<proteinExistence type="predicted"/>
<organism evidence="1 2">
    <name type="scientific">Collimonas pratensis</name>
    <dbReference type="NCBI Taxonomy" id="279113"/>
    <lineage>
        <taxon>Bacteria</taxon>
        <taxon>Pseudomonadati</taxon>
        <taxon>Pseudomonadota</taxon>
        <taxon>Betaproteobacteria</taxon>
        <taxon>Burkholderiales</taxon>
        <taxon>Oxalobacteraceae</taxon>
        <taxon>Collimonas</taxon>
    </lineage>
</organism>
<name>A0A127Q2A7_9BURK</name>
<evidence type="ECO:0000313" key="1">
    <source>
        <dbReference type="EMBL" id="AMP04220.1"/>
    </source>
</evidence>
<dbReference type="STRING" id="279113.CPter91_1846"/>
<dbReference type="EMBL" id="CP013234">
    <property type="protein sequence ID" value="AMP04220.1"/>
    <property type="molecule type" value="Genomic_DNA"/>
</dbReference>
<dbReference type="Proteomes" id="UP000074561">
    <property type="component" value="Chromosome"/>
</dbReference>
<gene>
    <name evidence="1" type="ORF">CPter91_1846</name>
</gene>
<reference evidence="1 2" key="1">
    <citation type="submission" date="2015-11" db="EMBL/GenBank/DDBJ databases">
        <title>Exploring the genomic traits of fungus-feeding bacterial genus Collimonas.</title>
        <authorList>
            <person name="Song C."/>
            <person name="Schmidt R."/>
            <person name="de Jager V."/>
            <person name="Krzyzanowska D."/>
            <person name="Jongedijk E."/>
            <person name="Cankar K."/>
            <person name="Beekwilder J."/>
            <person name="van Veen A."/>
            <person name="de Boer W."/>
            <person name="van Veen J.A."/>
            <person name="Garbeva P."/>
        </authorList>
    </citation>
    <scope>NUCLEOTIDE SEQUENCE [LARGE SCALE GENOMIC DNA]</scope>
    <source>
        <strain evidence="1 2">Ter91</strain>
    </source>
</reference>
<evidence type="ECO:0000313" key="2">
    <source>
        <dbReference type="Proteomes" id="UP000074561"/>
    </source>
</evidence>
<accession>A0A127Q2A7</accession>